<evidence type="ECO:0000256" key="2">
    <source>
        <dbReference type="ARBA" id="ARBA00022729"/>
    </source>
</evidence>
<dbReference type="Gene3D" id="1.25.20.10">
    <property type="entry name" value="Bacterial muramidases"/>
    <property type="match status" value="1"/>
</dbReference>
<dbReference type="Pfam" id="PF01464">
    <property type="entry name" value="SLT"/>
    <property type="match status" value="1"/>
</dbReference>
<dbReference type="Gene3D" id="1.10.530.10">
    <property type="match status" value="1"/>
</dbReference>
<feature type="domain" description="Lytic transglycosylase superhelical linker" evidence="6">
    <location>
        <begin position="430"/>
        <end position="488"/>
    </location>
</feature>
<dbReference type="Pfam" id="PF14718">
    <property type="entry name" value="SLT_L"/>
    <property type="match status" value="1"/>
</dbReference>
<accession>A0ABY6B0U1</accession>
<evidence type="ECO:0000256" key="1">
    <source>
        <dbReference type="ARBA" id="ARBA00007734"/>
    </source>
</evidence>
<evidence type="ECO:0000256" key="4">
    <source>
        <dbReference type="SAM" id="SignalP"/>
    </source>
</evidence>
<name>A0ABY6B0U1_9BURK</name>
<organism evidence="7 8">
    <name type="scientific">Roseateles amylovorans</name>
    <dbReference type="NCBI Taxonomy" id="2978473"/>
    <lineage>
        <taxon>Bacteria</taxon>
        <taxon>Pseudomonadati</taxon>
        <taxon>Pseudomonadota</taxon>
        <taxon>Betaproteobacteria</taxon>
        <taxon>Burkholderiales</taxon>
        <taxon>Sphaerotilaceae</taxon>
        <taxon>Roseateles</taxon>
    </lineage>
</organism>
<dbReference type="InterPro" id="IPR012289">
    <property type="entry name" value="Lytic_TGlycosylase_superhlx_L"/>
</dbReference>
<dbReference type="PANTHER" id="PTHR37423">
    <property type="entry name" value="SOLUBLE LYTIC MUREIN TRANSGLYCOSYLASE-RELATED"/>
    <property type="match status" value="1"/>
</dbReference>
<keyword evidence="8" id="KW-1185">Reference proteome</keyword>
<evidence type="ECO:0000313" key="7">
    <source>
        <dbReference type="EMBL" id="UXH79016.1"/>
    </source>
</evidence>
<feature type="chain" id="PRO_5045189573" evidence="4">
    <location>
        <begin position="23"/>
        <end position="694"/>
    </location>
</feature>
<evidence type="ECO:0000256" key="3">
    <source>
        <dbReference type="SAM" id="MobiDB-lite"/>
    </source>
</evidence>
<feature type="region of interest" description="Disordered" evidence="3">
    <location>
        <begin position="670"/>
        <end position="694"/>
    </location>
</feature>
<dbReference type="PANTHER" id="PTHR37423:SF5">
    <property type="entry name" value="SOLUBLE LYTIC MUREIN TRANSGLYCOSYLASE"/>
    <property type="match status" value="1"/>
</dbReference>
<feature type="domain" description="Transglycosylase SLT" evidence="5">
    <location>
        <begin position="509"/>
        <end position="611"/>
    </location>
</feature>
<reference evidence="7" key="1">
    <citation type="submission" date="2022-10" db="EMBL/GenBank/DDBJ databases">
        <title>Characterization and whole genome sequencing of a new Roseateles species, isolated from fresh water.</title>
        <authorList>
            <person name="Guliayeva D.Y."/>
            <person name="Akhremchuk A.E."/>
            <person name="Sikolenko M.A."/>
            <person name="Valentovich L.N."/>
            <person name="Sidarenka A.V."/>
        </authorList>
    </citation>
    <scope>NUCLEOTIDE SEQUENCE</scope>
    <source>
        <strain evidence="7">BIM B-1768</strain>
    </source>
</reference>
<protein>
    <submittedName>
        <fullName evidence="7">Lytic transglycosylase domain-containing protein</fullName>
    </submittedName>
</protein>
<evidence type="ECO:0000259" key="5">
    <source>
        <dbReference type="Pfam" id="PF01464"/>
    </source>
</evidence>
<evidence type="ECO:0000259" key="6">
    <source>
        <dbReference type="Pfam" id="PF14718"/>
    </source>
</evidence>
<dbReference type="InterPro" id="IPR008258">
    <property type="entry name" value="Transglycosylase_SLT_dom_1"/>
</dbReference>
<dbReference type="Gene3D" id="1.10.1240.20">
    <property type="entry name" value="Lytic transglycosylase, superhelical linker domain"/>
    <property type="match status" value="1"/>
</dbReference>
<feature type="signal peptide" evidence="4">
    <location>
        <begin position="1"/>
        <end position="22"/>
    </location>
</feature>
<keyword evidence="2 4" id="KW-0732">Signal</keyword>
<dbReference type="RefSeq" id="WP_261758836.1">
    <property type="nucleotide sequence ID" value="NZ_CP104562.2"/>
</dbReference>
<comment type="similarity">
    <text evidence="1">Belongs to the transglycosylase Slt family.</text>
</comment>
<feature type="compositionally biased region" description="Low complexity" evidence="3">
    <location>
        <begin position="674"/>
        <end position="687"/>
    </location>
</feature>
<dbReference type="SUPFAM" id="SSF53955">
    <property type="entry name" value="Lysozyme-like"/>
    <property type="match status" value="1"/>
</dbReference>
<gene>
    <name evidence="7" type="ORF">N4261_03510</name>
</gene>
<sequence length="694" mass="76514">MAGAALAAFATVASLTPTPARAQTSFNVAPNPPPPNPDLVLEAREAWRVKDRARLAAARQTALDQQHPLAPWFDYWELNNRLSEATQPELNAFYARWPGSYVEDRLRNDWLLELGHRRDWANFRRDLAAYKMQDDREVVCYTILSEPNADRGRDLRETARAAWLAQRDADEGCHMLASTLLDNGKLKDSDIWLKLRLVVETNRPRAIKQTSSLLPKAQADAITELMDKPDRYLKRKAAAKPRAQAELTLLALMRLAAQDPAAAANDVEQWAAKLPPEIAAWAWAQLGRQAALRLQDSASDHFERAIRLQARAGEPVAWSDDTLNWVARSALRADAGAGRPALLMGAVALMRPSEQRDPAWQYWSAKSKQSLAANGPAGDGQRREAQEALRAIASPLTYYGKLAADELKLRLPLPPQPAEVTAQERAQALAQPGVARALQLLALGLRSEGQREWNFSMRGLGDRELLSIAQIACERELWERCISTSERTRQEIDVNQRYPMPYRADVFRTAAASGLDPSYVYGLIRQESRFMMDARSHVGASGLMQVMPATARWTAKKLGLDVRPELLSDREVNLRLGTGYLKLVMDSFEGSQAMAAAAYNAGPGRPRRWREGPSLDAAIWAENIPIHETRDYVRKVLSNATIYAQLLGREGGTLLRDRLGRVIGPASAAATDIPANGTTPGTPAGATAGSGAGN</sequence>
<dbReference type="InterPro" id="IPR023346">
    <property type="entry name" value="Lysozyme-like_dom_sf"/>
</dbReference>
<dbReference type="Proteomes" id="UP001064933">
    <property type="component" value="Chromosome"/>
</dbReference>
<dbReference type="InterPro" id="IPR008939">
    <property type="entry name" value="Lytic_TGlycosylase_superhlx_U"/>
</dbReference>
<dbReference type="SUPFAM" id="SSF48435">
    <property type="entry name" value="Bacterial muramidases"/>
    <property type="match status" value="1"/>
</dbReference>
<evidence type="ECO:0000313" key="8">
    <source>
        <dbReference type="Proteomes" id="UP001064933"/>
    </source>
</evidence>
<dbReference type="EMBL" id="CP104562">
    <property type="protein sequence ID" value="UXH79016.1"/>
    <property type="molecule type" value="Genomic_DNA"/>
</dbReference>
<proteinExistence type="inferred from homology"/>
<dbReference type="InterPro" id="IPR037061">
    <property type="entry name" value="Lytic_TGlycoase_superhlx_L_sf"/>
</dbReference>
<dbReference type="CDD" id="cd13401">
    <property type="entry name" value="Slt70-like"/>
    <property type="match status" value="1"/>
</dbReference>